<comment type="subcellular location">
    <subcellularLocation>
        <location evidence="1 7">Cell outer membrane</location>
        <topology evidence="1 7">Multi-pass membrane protein</topology>
    </subcellularLocation>
</comment>
<feature type="chain" id="PRO_5038979813" evidence="8">
    <location>
        <begin position="26"/>
        <end position="896"/>
    </location>
</feature>
<protein>
    <submittedName>
        <fullName evidence="11">TonB-dependent receptor</fullName>
    </submittedName>
</protein>
<dbReference type="InterPro" id="IPR036942">
    <property type="entry name" value="Beta-barrel_TonB_sf"/>
</dbReference>
<dbReference type="InterPro" id="IPR037066">
    <property type="entry name" value="Plug_dom_sf"/>
</dbReference>
<dbReference type="PANTHER" id="PTHR40980:SF4">
    <property type="entry name" value="TONB-DEPENDENT RECEPTOR-LIKE BETA-BARREL DOMAIN-CONTAINING PROTEIN"/>
    <property type="match status" value="1"/>
</dbReference>
<reference evidence="11" key="2">
    <citation type="journal article" date="2021" name="PeerJ">
        <title>Extensive microbial diversity within the chicken gut microbiome revealed by metagenomics and culture.</title>
        <authorList>
            <person name="Gilroy R."/>
            <person name="Ravi A."/>
            <person name="Getino M."/>
            <person name="Pursley I."/>
            <person name="Horton D.L."/>
            <person name="Alikhan N.F."/>
            <person name="Baker D."/>
            <person name="Gharbi K."/>
            <person name="Hall N."/>
            <person name="Watson M."/>
            <person name="Adriaenssens E.M."/>
            <person name="Foster-Nyarko E."/>
            <person name="Jarju S."/>
            <person name="Secka A."/>
            <person name="Antonio M."/>
            <person name="Oren A."/>
            <person name="Chaudhuri R.R."/>
            <person name="La Ragione R."/>
            <person name="Hildebrand F."/>
            <person name="Pallen M.J."/>
        </authorList>
    </citation>
    <scope>NUCLEOTIDE SEQUENCE</scope>
    <source>
        <strain evidence="11">B2-22910</strain>
    </source>
</reference>
<keyword evidence="5 7" id="KW-0472">Membrane</keyword>
<dbReference type="GO" id="GO:0009279">
    <property type="term" value="C:cell outer membrane"/>
    <property type="evidence" value="ECO:0007669"/>
    <property type="project" value="UniProtKB-SubCell"/>
</dbReference>
<dbReference type="Pfam" id="PF13715">
    <property type="entry name" value="CarbopepD_reg_2"/>
    <property type="match status" value="1"/>
</dbReference>
<evidence type="ECO:0000313" key="11">
    <source>
        <dbReference type="EMBL" id="MBO8471041.1"/>
    </source>
</evidence>
<keyword evidence="8" id="KW-0732">Signal</keyword>
<comment type="caution">
    <text evidence="11">The sequence shown here is derived from an EMBL/GenBank/DDBJ whole genome shotgun (WGS) entry which is preliminary data.</text>
</comment>
<feature type="domain" description="TonB-dependent receptor plug" evidence="9">
    <location>
        <begin position="137"/>
        <end position="238"/>
    </location>
</feature>
<dbReference type="InterPro" id="IPR041700">
    <property type="entry name" value="OMP_b-brl_3"/>
</dbReference>
<evidence type="ECO:0000256" key="8">
    <source>
        <dbReference type="SAM" id="SignalP"/>
    </source>
</evidence>
<evidence type="ECO:0000256" key="1">
    <source>
        <dbReference type="ARBA" id="ARBA00004571"/>
    </source>
</evidence>
<keyword evidence="3 7" id="KW-1134">Transmembrane beta strand</keyword>
<dbReference type="SUPFAM" id="SSF49464">
    <property type="entry name" value="Carboxypeptidase regulatory domain-like"/>
    <property type="match status" value="1"/>
</dbReference>
<feature type="domain" description="Outer membrane protein beta-barrel" evidence="10">
    <location>
        <begin position="561"/>
        <end position="850"/>
    </location>
</feature>
<keyword evidence="6 7" id="KW-0998">Cell outer membrane</keyword>
<name>A0A9D9IG51_9BACT</name>
<reference evidence="11" key="1">
    <citation type="submission" date="2020-10" db="EMBL/GenBank/DDBJ databases">
        <authorList>
            <person name="Gilroy R."/>
        </authorList>
    </citation>
    <scope>NUCLEOTIDE SEQUENCE</scope>
    <source>
        <strain evidence="11">B2-22910</strain>
    </source>
</reference>
<evidence type="ECO:0000256" key="5">
    <source>
        <dbReference type="ARBA" id="ARBA00023136"/>
    </source>
</evidence>
<sequence length="896" mass="101275">MVIKRLLSIVSAFIAIFLETFPASAAPEMDIKGKIIDAETGEEVIGAAITIKEQPDRWAMSGLDGSFSMRADAEGSKTLVCSLIGYKDVEVVYAGGDEALVISLVKDSIVLEGAVVAAENHGKTEASARGIEKAAMNVVNVMSARAMELSPDVTVANVIKRMSGVTIERNSSGEGRYAILRGMDKRYNYTLVNGVKIPSPDNKNRFVPLDIFPSEMLDRLEVTKSLTADMEGDGIGGAVNLVMKDAPDKMEINANVATGYSALFFDRDFKSFNTRAIQKQSPYERMGRPENYAVTADDFTMENLSVRSHRPRPDLTGGLSFGDRYFGGRLGVMAALSWQNLFRGKDSDLYYKPGSNTYGTEVRTYSEEQDRLGAHLKLDYRFSGRHKLMLYAGYMDMRESEVRDGRDDREWTVRMKYNRQYIFNTTLKGEHSFLEDGRLKLDWTGVFSRAYSITPDNARIYMNGTHLYNTDSADRRWEHNSDRDFAGYADLSYRFDFTGASSLLLKAGGMYRDKSRDSFFNEYTFDSSTGIRDPQYYGEDWNDFDELLLTPRPYGNIGDPLNYDASERIGAGYLMAKFSMDRLEVIAGLRAEHTSQGYVLDYPRNTDSEGSQDYTDFLPSLHVKYSVHRNANLRFSYGRSINRPGFFEIVPYTILNEDYDEKGNPDLKHTVADNIDLRYEFFPKSSEQFMVGFFWKNIYDPIEYGLVTEGQETFLKPMNFGDAMNYGVEVDAMKYFSWFGIKANYTYTHSAITTDKRAMDGPDVITVSQTRPLYGQAAHVANLSFLFNFQKCGLEAQVSGSYTGKRLSEVSSWVDDDIWEAGYFSLDASLEKSFRAGVSIFAKAGNLLNSPLLRYVHPSAHTSSLSYERYNGGVIERREWNAQTFMIGIRYRFTEK</sequence>
<dbReference type="PROSITE" id="PS52016">
    <property type="entry name" value="TONB_DEPENDENT_REC_3"/>
    <property type="match status" value="1"/>
</dbReference>
<accession>A0A9D9IG51</accession>
<evidence type="ECO:0000259" key="9">
    <source>
        <dbReference type="Pfam" id="PF07715"/>
    </source>
</evidence>
<keyword evidence="11" id="KW-0675">Receptor</keyword>
<evidence type="ECO:0000313" key="12">
    <source>
        <dbReference type="Proteomes" id="UP000823603"/>
    </source>
</evidence>
<dbReference type="InterPro" id="IPR039426">
    <property type="entry name" value="TonB-dep_rcpt-like"/>
</dbReference>
<evidence type="ECO:0000256" key="6">
    <source>
        <dbReference type="ARBA" id="ARBA00023237"/>
    </source>
</evidence>
<dbReference type="Gene3D" id="2.60.40.1120">
    <property type="entry name" value="Carboxypeptidase-like, regulatory domain"/>
    <property type="match status" value="1"/>
</dbReference>
<keyword evidence="2 7" id="KW-0813">Transport</keyword>
<dbReference type="InterPro" id="IPR008969">
    <property type="entry name" value="CarboxyPept-like_regulatory"/>
</dbReference>
<proteinExistence type="inferred from homology"/>
<keyword evidence="4 7" id="KW-0812">Transmembrane</keyword>
<organism evidence="11 12">
    <name type="scientific">Candidatus Cryptobacteroides faecavium</name>
    <dbReference type="NCBI Taxonomy" id="2840762"/>
    <lineage>
        <taxon>Bacteria</taxon>
        <taxon>Pseudomonadati</taxon>
        <taxon>Bacteroidota</taxon>
        <taxon>Bacteroidia</taxon>
        <taxon>Bacteroidales</taxon>
        <taxon>Candidatus Cryptobacteroides</taxon>
    </lineage>
</organism>
<dbReference type="Proteomes" id="UP000823603">
    <property type="component" value="Unassembled WGS sequence"/>
</dbReference>
<dbReference type="Gene3D" id="2.170.130.10">
    <property type="entry name" value="TonB-dependent receptor, plug domain"/>
    <property type="match status" value="1"/>
</dbReference>
<comment type="similarity">
    <text evidence="7">Belongs to the TonB-dependent receptor family.</text>
</comment>
<dbReference type="InterPro" id="IPR012910">
    <property type="entry name" value="Plug_dom"/>
</dbReference>
<evidence type="ECO:0000256" key="2">
    <source>
        <dbReference type="ARBA" id="ARBA00022448"/>
    </source>
</evidence>
<evidence type="ECO:0000256" key="3">
    <source>
        <dbReference type="ARBA" id="ARBA00022452"/>
    </source>
</evidence>
<feature type="signal peptide" evidence="8">
    <location>
        <begin position="1"/>
        <end position="25"/>
    </location>
</feature>
<gene>
    <name evidence="11" type="ORF">IAB82_04510</name>
</gene>
<dbReference type="Pfam" id="PF14905">
    <property type="entry name" value="OMP_b-brl_3"/>
    <property type="match status" value="1"/>
</dbReference>
<dbReference type="CDD" id="cd01347">
    <property type="entry name" value="ligand_gated_channel"/>
    <property type="match status" value="1"/>
</dbReference>
<dbReference type="SUPFAM" id="SSF56935">
    <property type="entry name" value="Porins"/>
    <property type="match status" value="1"/>
</dbReference>
<dbReference type="Pfam" id="PF07715">
    <property type="entry name" value="Plug"/>
    <property type="match status" value="1"/>
</dbReference>
<dbReference type="AlphaFoldDB" id="A0A9D9IG51"/>
<dbReference type="EMBL" id="JADIMB010000063">
    <property type="protein sequence ID" value="MBO8471041.1"/>
    <property type="molecule type" value="Genomic_DNA"/>
</dbReference>
<evidence type="ECO:0000256" key="4">
    <source>
        <dbReference type="ARBA" id="ARBA00022692"/>
    </source>
</evidence>
<evidence type="ECO:0000256" key="7">
    <source>
        <dbReference type="PROSITE-ProRule" id="PRU01360"/>
    </source>
</evidence>
<dbReference type="PANTHER" id="PTHR40980">
    <property type="entry name" value="PLUG DOMAIN-CONTAINING PROTEIN"/>
    <property type="match status" value="1"/>
</dbReference>
<evidence type="ECO:0000259" key="10">
    <source>
        <dbReference type="Pfam" id="PF14905"/>
    </source>
</evidence>
<dbReference type="Gene3D" id="2.40.170.20">
    <property type="entry name" value="TonB-dependent receptor, beta-barrel domain"/>
    <property type="match status" value="1"/>
</dbReference>